<reference evidence="5 6" key="1">
    <citation type="submission" date="2023-09" db="EMBL/GenBank/DDBJ databases">
        <authorList>
            <person name="Rey-Velasco X."/>
        </authorList>
    </citation>
    <scope>NUCLEOTIDE SEQUENCE [LARGE SCALE GENOMIC DNA]</scope>
    <source>
        <strain evidence="5 6">W242</strain>
    </source>
</reference>
<evidence type="ECO:0000313" key="5">
    <source>
        <dbReference type="EMBL" id="MDT0555088.1"/>
    </source>
</evidence>
<protein>
    <submittedName>
        <fullName evidence="5">GntG family PLP-dependent aldolase</fullName>
    </submittedName>
</protein>
<comment type="caution">
    <text evidence="5">The sequence shown here is derived from an EMBL/GenBank/DDBJ whole genome shotgun (WGS) entry which is preliminary data.</text>
</comment>
<dbReference type="InterPro" id="IPR015424">
    <property type="entry name" value="PyrdxlP-dep_Trfase"/>
</dbReference>
<proteinExistence type="inferred from homology"/>
<dbReference type="PANTHER" id="PTHR48097">
    <property type="entry name" value="L-THREONINE ALDOLASE-RELATED"/>
    <property type="match status" value="1"/>
</dbReference>
<keyword evidence="3" id="KW-0663">Pyridoxal phosphate</keyword>
<dbReference type="Proteomes" id="UP001254488">
    <property type="component" value="Unassembled WGS sequence"/>
</dbReference>
<evidence type="ECO:0000259" key="4">
    <source>
        <dbReference type="Pfam" id="PF01212"/>
    </source>
</evidence>
<dbReference type="InterPro" id="IPR001597">
    <property type="entry name" value="ArAA_b-elim_lyase/Thr_aldolase"/>
</dbReference>
<dbReference type="Gene3D" id="3.90.1150.10">
    <property type="entry name" value="Aspartate Aminotransferase, domain 1"/>
    <property type="match status" value="1"/>
</dbReference>
<dbReference type="Gene3D" id="3.40.640.10">
    <property type="entry name" value="Type I PLP-dependent aspartate aminotransferase-like (Major domain)"/>
    <property type="match status" value="1"/>
</dbReference>
<dbReference type="Pfam" id="PF01212">
    <property type="entry name" value="Beta_elim_lyase"/>
    <property type="match status" value="1"/>
</dbReference>
<keyword evidence="6" id="KW-1185">Reference proteome</keyword>
<dbReference type="InterPro" id="IPR023603">
    <property type="entry name" value="Low_specificity_L-TA-like"/>
</dbReference>
<evidence type="ECO:0000256" key="3">
    <source>
        <dbReference type="ARBA" id="ARBA00022898"/>
    </source>
</evidence>
<dbReference type="InterPro" id="IPR015422">
    <property type="entry name" value="PyrdxlP-dep_Trfase_small"/>
</dbReference>
<dbReference type="PANTHER" id="PTHR48097:SF9">
    <property type="entry name" value="L-THREONINE ALDOLASE"/>
    <property type="match status" value="1"/>
</dbReference>
<dbReference type="InterPro" id="IPR015421">
    <property type="entry name" value="PyrdxlP-dep_Trfase_major"/>
</dbReference>
<evidence type="ECO:0000313" key="6">
    <source>
        <dbReference type="Proteomes" id="UP001254488"/>
    </source>
</evidence>
<comment type="cofactor">
    <cofactor evidence="1">
        <name>pyridoxal 5'-phosphate</name>
        <dbReference type="ChEBI" id="CHEBI:597326"/>
    </cofactor>
</comment>
<evidence type="ECO:0000256" key="1">
    <source>
        <dbReference type="ARBA" id="ARBA00001933"/>
    </source>
</evidence>
<dbReference type="SUPFAM" id="SSF53383">
    <property type="entry name" value="PLP-dependent transferases"/>
    <property type="match status" value="1"/>
</dbReference>
<dbReference type="EMBL" id="JAVRHZ010000001">
    <property type="protein sequence ID" value="MDT0555088.1"/>
    <property type="molecule type" value="Genomic_DNA"/>
</dbReference>
<comment type="similarity">
    <text evidence="2">Belongs to the threonine aldolase family.</text>
</comment>
<dbReference type="RefSeq" id="WP_311332040.1">
    <property type="nucleotide sequence ID" value="NZ_JAVRHZ010000001.1"/>
</dbReference>
<feature type="domain" description="Aromatic amino acid beta-eliminating lyase/threonine aldolase" evidence="4">
    <location>
        <begin position="4"/>
        <end position="289"/>
    </location>
</feature>
<evidence type="ECO:0000256" key="2">
    <source>
        <dbReference type="ARBA" id="ARBA00006966"/>
    </source>
</evidence>
<organism evidence="5 6">
    <name type="scientific">Patiriisocius hiemis</name>
    <dbReference type="NCBI Taxonomy" id="3075604"/>
    <lineage>
        <taxon>Bacteria</taxon>
        <taxon>Pseudomonadati</taxon>
        <taxon>Bacteroidota</taxon>
        <taxon>Flavobacteriia</taxon>
        <taxon>Flavobacteriales</taxon>
        <taxon>Flavobacteriaceae</taxon>
        <taxon>Patiriisocius</taxon>
    </lineage>
</organism>
<gene>
    <name evidence="5" type="ORF">RM538_03670</name>
</gene>
<accession>A0ABU2YDG4</accession>
<dbReference type="PIRSF" id="PIRSF017617">
    <property type="entry name" value="Thr_aldolase"/>
    <property type="match status" value="1"/>
</dbReference>
<sequence length="339" mass="37360">MHIDLRSDTVTKPTKGMLDAILTAKTGDDVYKEDPTVNELERKLAEMFGMDDALFFPTGSMANQAAIKLHTHPGEQLICDKWAHVYNYEGGGVSFNSGVSCKLVDGTRGMITAKQVEANINPPDFYHSPLTSLVCIENTTNKGGGACYDFEEIKKIRTVCNANKLGLHLDGARLMNAIVAKNENPGDYGAICDTISVCLSKGLGTPLGTVLIGKKHLMENAIRVRKILGGGMRQVGFMAAAGIYALDNHLDRLDEDHKKAKEIGVHLGKQSYIESVEPVETNIVIFYLKKGINEDKFINDFETQNIRLSNMGNGKLRVVTHLDYNNEMHSCFLEKLSSY</sequence>
<name>A0ABU2YDG4_9FLAO</name>
<dbReference type="NCBIfam" id="NF041359">
    <property type="entry name" value="GntG_guanitoxin"/>
    <property type="match status" value="1"/>
</dbReference>